<feature type="transmembrane region" description="Helical" evidence="1">
    <location>
        <begin position="12"/>
        <end position="31"/>
    </location>
</feature>
<keyword evidence="1" id="KW-0812">Transmembrane</keyword>
<protein>
    <submittedName>
        <fullName evidence="2">Uncharacterized protein</fullName>
    </submittedName>
</protein>
<dbReference type="AlphaFoldDB" id="A0A4Z1R2B4"/>
<keyword evidence="1" id="KW-1133">Transmembrane helix</keyword>
<organism evidence="2 3">
    <name type="scientific">Luteimonas yindakuii</name>
    <dbReference type="NCBI Taxonomy" id="2565782"/>
    <lineage>
        <taxon>Bacteria</taxon>
        <taxon>Pseudomonadati</taxon>
        <taxon>Pseudomonadota</taxon>
        <taxon>Gammaproteobacteria</taxon>
        <taxon>Lysobacterales</taxon>
        <taxon>Lysobacteraceae</taxon>
        <taxon>Luteimonas</taxon>
    </lineage>
</organism>
<proteinExistence type="predicted"/>
<gene>
    <name evidence="2" type="ORF">E4582_01915</name>
</gene>
<evidence type="ECO:0000313" key="2">
    <source>
        <dbReference type="EMBL" id="TKS53650.1"/>
    </source>
</evidence>
<reference evidence="2 3" key="1">
    <citation type="submission" date="2019-01" db="EMBL/GenBank/DDBJ databases">
        <authorList>
            <person name="Zhang S."/>
        </authorList>
    </citation>
    <scope>NUCLEOTIDE SEQUENCE [LARGE SCALE GENOMIC DNA]</scope>
    <source>
        <strain evidence="2 3">1626</strain>
    </source>
</reference>
<dbReference type="EMBL" id="SPUH01000001">
    <property type="protein sequence ID" value="TKS53650.1"/>
    <property type="molecule type" value="Genomic_DNA"/>
</dbReference>
<keyword evidence="3" id="KW-1185">Reference proteome</keyword>
<keyword evidence="1" id="KW-0472">Membrane</keyword>
<comment type="caution">
    <text evidence="2">The sequence shown here is derived from an EMBL/GenBank/DDBJ whole genome shotgun (WGS) entry which is preliminary data.</text>
</comment>
<feature type="transmembrane region" description="Helical" evidence="1">
    <location>
        <begin position="75"/>
        <end position="92"/>
    </location>
</feature>
<feature type="transmembrane region" description="Helical" evidence="1">
    <location>
        <begin position="37"/>
        <end position="63"/>
    </location>
</feature>
<evidence type="ECO:0000256" key="1">
    <source>
        <dbReference type="SAM" id="Phobius"/>
    </source>
</evidence>
<accession>A0A4Z1R2B4</accession>
<sequence>MAAFRKLMSTTVLTWLAIGISVAAAGILFTFPADPMVWHAATWTLVAALCGLLVLVVVLGYVMATNQSSRTWRRVTPFLIGVACLVPVAVGLF</sequence>
<evidence type="ECO:0000313" key="3">
    <source>
        <dbReference type="Proteomes" id="UP000298681"/>
    </source>
</evidence>
<dbReference type="Proteomes" id="UP000298681">
    <property type="component" value="Unassembled WGS sequence"/>
</dbReference>
<name>A0A4Z1R2B4_9GAMM</name>